<evidence type="ECO:0000313" key="2">
    <source>
        <dbReference type="EMBL" id="SDU58419.1"/>
    </source>
</evidence>
<sequence length="215" mass="24562">MKPKSMHLIEKATLIHFHRHRQERFATGSAGALGWKHVNSQQKRFEVLASIGNLDDCEILDPGCGYGDLLTFLDARFKGVTYRGIDLLPEFVKTAAKSFACRANTCFMIGDFSRMELPKTDYVLASGAFGYKTEDKHYSFRTIDRLFKTARKGIGFNMLDKNKFPDHPLLTGHDKNVVVDFCQTLSSATKVVEDYLEDDFTVFVHKKNRTKAFYR</sequence>
<keyword evidence="3" id="KW-1185">Reference proteome</keyword>
<dbReference type="Pfam" id="PF13649">
    <property type="entry name" value="Methyltransf_25"/>
    <property type="match status" value="1"/>
</dbReference>
<organism evidence="2 3">
    <name type="scientific">Desulfobacula phenolica</name>
    <dbReference type="NCBI Taxonomy" id="90732"/>
    <lineage>
        <taxon>Bacteria</taxon>
        <taxon>Pseudomonadati</taxon>
        <taxon>Thermodesulfobacteriota</taxon>
        <taxon>Desulfobacteria</taxon>
        <taxon>Desulfobacterales</taxon>
        <taxon>Desulfobacteraceae</taxon>
        <taxon>Desulfobacula</taxon>
    </lineage>
</organism>
<dbReference type="GO" id="GO:0032259">
    <property type="term" value="P:methylation"/>
    <property type="evidence" value="ECO:0007669"/>
    <property type="project" value="UniProtKB-KW"/>
</dbReference>
<dbReference type="SUPFAM" id="SSF53335">
    <property type="entry name" value="S-adenosyl-L-methionine-dependent methyltransferases"/>
    <property type="match status" value="1"/>
</dbReference>
<dbReference type="InterPro" id="IPR041698">
    <property type="entry name" value="Methyltransf_25"/>
</dbReference>
<dbReference type="RefSeq" id="WP_092237577.1">
    <property type="nucleotide sequence ID" value="NZ_FNLL01000014.1"/>
</dbReference>
<evidence type="ECO:0000313" key="3">
    <source>
        <dbReference type="Proteomes" id="UP000199608"/>
    </source>
</evidence>
<evidence type="ECO:0000259" key="1">
    <source>
        <dbReference type="Pfam" id="PF13649"/>
    </source>
</evidence>
<dbReference type="EMBL" id="FNLL01000014">
    <property type="protein sequence ID" value="SDU58419.1"/>
    <property type="molecule type" value="Genomic_DNA"/>
</dbReference>
<feature type="domain" description="Methyltransferase" evidence="1">
    <location>
        <begin position="59"/>
        <end position="148"/>
    </location>
</feature>
<dbReference type="GO" id="GO:0008168">
    <property type="term" value="F:methyltransferase activity"/>
    <property type="evidence" value="ECO:0007669"/>
    <property type="project" value="UniProtKB-KW"/>
</dbReference>
<dbReference type="InterPro" id="IPR029063">
    <property type="entry name" value="SAM-dependent_MTases_sf"/>
</dbReference>
<gene>
    <name evidence="2" type="ORF">SAMN04487931_11426</name>
</gene>
<reference evidence="3" key="1">
    <citation type="submission" date="2016-10" db="EMBL/GenBank/DDBJ databases">
        <authorList>
            <person name="Varghese N."/>
            <person name="Submissions S."/>
        </authorList>
    </citation>
    <scope>NUCLEOTIDE SEQUENCE [LARGE SCALE GENOMIC DNA]</scope>
    <source>
        <strain evidence="3">DSM 3384</strain>
    </source>
</reference>
<proteinExistence type="predicted"/>
<dbReference type="CDD" id="cd02440">
    <property type="entry name" value="AdoMet_MTases"/>
    <property type="match status" value="1"/>
</dbReference>
<dbReference type="AlphaFoldDB" id="A0A1H2JPK2"/>
<accession>A0A1H2JPK2</accession>
<keyword evidence="2" id="KW-0808">Transferase</keyword>
<dbReference type="Proteomes" id="UP000199608">
    <property type="component" value="Unassembled WGS sequence"/>
</dbReference>
<keyword evidence="2" id="KW-0489">Methyltransferase</keyword>
<dbReference type="Gene3D" id="3.40.50.150">
    <property type="entry name" value="Vaccinia Virus protein VP39"/>
    <property type="match status" value="1"/>
</dbReference>
<name>A0A1H2JPK2_9BACT</name>
<protein>
    <submittedName>
        <fullName evidence="2">Methyltransferase domain-containing protein</fullName>
    </submittedName>
</protein>